<dbReference type="RefSeq" id="WP_058495056.1">
    <property type="nucleotide sequence ID" value="NZ_CAAAIU010000015.1"/>
</dbReference>
<keyword evidence="8 11" id="KW-0067">ATP-binding</keyword>
<dbReference type="STRING" id="1212489.Ldro_0706"/>
<dbReference type="UniPathway" id="UPA00253">
    <property type="reaction ID" value="UER00332"/>
</dbReference>
<protein>
    <recommendedName>
        <fullName evidence="11">Probable nicotinate-nucleotide adenylyltransferase</fullName>
        <ecNumber evidence="11">2.7.7.18</ecNumber>
    </recommendedName>
    <alternativeName>
        <fullName evidence="11">Deamido-NAD(+) diphosphorylase</fullName>
    </alternativeName>
    <alternativeName>
        <fullName evidence="11">Deamido-NAD(+) pyrophosphorylase</fullName>
    </alternativeName>
    <alternativeName>
        <fullName evidence="11">Nicotinate mononucleotide adenylyltransferase</fullName>
        <shortName evidence="11">NaMN adenylyltransferase</shortName>
    </alternativeName>
</protein>
<evidence type="ECO:0000256" key="4">
    <source>
        <dbReference type="ARBA" id="ARBA00022642"/>
    </source>
</evidence>
<evidence type="ECO:0000256" key="9">
    <source>
        <dbReference type="ARBA" id="ARBA00023027"/>
    </source>
</evidence>
<comment type="similarity">
    <text evidence="3 11">Belongs to the NadD family.</text>
</comment>
<keyword evidence="14" id="KW-1185">Reference proteome</keyword>
<keyword evidence="4 11" id="KW-0662">Pyridine nucleotide biosynthesis</keyword>
<sequence length="216" mass="25050">MRNLIIFGGTFDPPHNGHINTAINVQNHFNFERFLFLPCKTPLLKNQATATPIQRIDMLNLALTTVDKTLNFQIDLSEINRDTPSYMVDSLQHFRKQFGEQIVLTLLMGADAFSQLPYWHAWTKLLTLANILVIKRAGFDDKTHSDLIRELLIKHETKDSTAICEQKYGAIYRFDAGNFDFSSTWVRKELRDNKDLSHYLPESIMQYIKQNGLYSH</sequence>
<dbReference type="GO" id="GO:0004515">
    <property type="term" value="F:nicotinate-nucleotide adenylyltransferase activity"/>
    <property type="evidence" value="ECO:0007669"/>
    <property type="project" value="UniProtKB-UniRule"/>
</dbReference>
<gene>
    <name evidence="11 13" type="primary">nadD</name>
    <name evidence="13" type="ORF">Ldro_0706</name>
</gene>
<dbReference type="PATRIC" id="fig|1212489.4.peg.734"/>
<evidence type="ECO:0000256" key="2">
    <source>
        <dbReference type="ARBA" id="ARBA00005019"/>
    </source>
</evidence>
<proteinExistence type="inferred from homology"/>
<dbReference type="NCBIfam" id="TIGR00482">
    <property type="entry name" value="nicotinate (nicotinamide) nucleotide adenylyltransferase"/>
    <property type="match status" value="1"/>
</dbReference>
<dbReference type="InterPro" id="IPR004821">
    <property type="entry name" value="Cyt_trans-like"/>
</dbReference>
<dbReference type="NCBIfam" id="TIGR00125">
    <property type="entry name" value="cyt_tran_rel"/>
    <property type="match status" value="1"/>
</dbReference>
<evidence type="ECO:0000256" key="6">
    <source>
        <dbReference type="ARBA" id="ARBA00022695"/>
    </source>
</evidence>
<reference evidence="13 14" key="1">
    <citation type="submission" date="2015-11" db="EMBL/GenBank/DDBJ databases">
        <title>Genomic analysis of 38 Legionella species identifies large and diverse effector repertoires.</title>
        <authorList>
            <person name="Burstein D."/>
            <person name="Amaro F."/>
            <person name="Zusman T."/>
            <person name="Lifshitz Z."/>
            <person name="Cohen O."/>
            <person name="Gilbert J.A."/>
            <person name="Pupko T."/>
            <person name="Shuman H.A."/>
            <person name="Segal G."/>
        </authorList>
    </citation>
    <scope>NUCLEOTIDE SEQUENCE [LARGE SCALE GENOMIC DNA]</scope>
    <source>
        <strain evidence="13 14">ATCC 700990</strain>
    </source>
</reference>
<keyword evidence="9 11" id="KW-0520">NAD</keyword>
<dbReference type="PANTHER" id="PTHR39321:SF3">
    <property type="entry name" value="PHOSPHOPANTETHEINE ADENYLYLTRANSFERASE"/>
    <property type="match status" value="1"/>
</dbReference>
<dbReference type="GO" id="GO:0009435">
    <property type="term" value="P:NAD+ biosynthetic process"/>
    <property type="evidence" value="ECO:0007669"/>
    <property type="project" value="UniProtKB-UniRule"/>
</dbReference>
<comment type="function">
    <text evidence="1 11">Catalyzes the reversible adenylation of nicotinate mononucleotide (NaMN) to nicotinic acid adenine dinucleotide (NaAD).</text>
</comment>
<keyword evidence="7 11" id="KW-0547">Nucleotide-binding</keyword>
<dbReference type="AlphaFoldDB" id="A0A0W0T0U0"/>
<dbReference type="EC" id="2.7.7.18" evidence="11"/>
<evidence type="ECO:0000256" key="8">
    <source>
        <dbReference type="ARBA" id="ARBA00022840"/>
    </source>
</evidence>
<evidence type="ECO:0000313" key="13">
    <source>
        <dbReference type="EMBL" id="KTC89217.1"/>
    </source>
</evidence>
<dbReference type="PANTHER" id="PTHR39321">
    <property type="entry name" value="NICOTINATE-NUCLEOTIDE ADENYLYLTRANSFERASE-RELATED"/>
    <property type="match status" value="1"/>
</dbReference>
<evidence type="ECO:0000256" key="3">
    <source>
        <dbReference type="ARBA" id="ARBA00009014"/>
    </source>
</evidence>
<evidence type="ECO:0000259" key="12">
    <source>
        <dbReference type="Pfam" id="PF01467"/>
    </source>
</evidence>
<feature type="domain" description="Cytidyltransferase-like" evidence="12">
    <location>
        <begin position="6"/>
        <end position="170"/>
    </location>
</feature>
<dbReference type="SUPFAM" id="SSF52374">
    <property type="entry name" value="Nucleotidylyl transferase"/>
    <property type="match status" value="1"/>
</dbReference>
<evidence type="ECO:0000256" key="7">
    <source>
        <dbReference type="ARBA" id="ARBA00022741"/>
    </source>
</evidence>
<comment type="caution">
    <text evidence="13">The sequence shown here is derived from an EMBL/GenBank/DDBJ whole genome shotgun (WGS) entry which is preliminary data.</text>
</comment>
<comment type="catalytic activity">
    <reaction evidence="10 11">
        <text>nicotinate beta-D-ribonucleotide + ATP + H(+) = deamido-NAD(+) + diphosphate</text>
        <dbReference type="Rhea" id="RHEA:22860"/>
        <dbReference type="ChEBI" id="CHEBI:15378"/>
        <dbReference type="ChEBI" id="CHEBI:30616"/>
        <dbReference type="ChEBI" id="CHEBI:33019"/>
        <dbReference type="ChEBI" id="CHEBI:57502"/>
        <dbReference type="ChEBI" id="CHEBI:58437"/>
        <dbReference type="EC" id="2.7.7.18"/>
    </reaction>
</comment>
<dbReference type="OrthoDB" id="5295945at2"/>
<dbReference type="HAMAP" id="MF_00244">
    <property type="entry name" value="NaMN_adenylyltr"/>
    <property type="match status" value="1"/>
</dbReference>
<evidence type="ECO:0000256" key="1">
    <source>
        <dbReference type="ARBA" id="ARBA00002324"/>
    </source>
</evidence>
<organism evidence="13 14">
    <name type="scientific">Legionella drozanskii LLAP-1</name>
    <dbReference type="NCBI Taxonomy" id="1212489"/>
    <lineage>
        <taxon>Bacteria</taxon>
        <taxon>Pseudomonadati</taxon>
        <taxon>Pseudomonadota</taxon>
        <taxon>Gammaproteobacteria</taxon>
        <taxon>Legionellales</taxon>
        <taxon>Legionellaceae</taxon>
        <taxon>Legionella</taxon>
    </lineage>
</organism>
<evidence type="ECO:0000256" key="11">
    <source>
        <dbReference type="HAMAP-Rule" id="MF_00244"/>
    </source>
</evidence>
<evidence type="ECO:0000256" key="5">
    <source>
        <dbReference type="ARBA" id="ARBA00022679"/>
    </source>
</evidence>
<evidence type="ECO:0000256" key="10">
    <source>
        <dbReference type="ARBA" id="ARBA00048721"/>
    </source>
</evidence>
<dbReference type="GO" id="GO:0005524">
    <property type="term" value="F:ATP binding"/>
    <property type="evidence" value="ECO:0007669"/>
    <property type="project" value="UniProtKB-KW"/>
</dbReference>
<dbReference type="Pfam" id="PF01467">
    <property type="entry name" value="CTP_transf_like"/>
    <property type="match status" value="1"/>
</dbReference>
<name>A0A0W0T0U0_9GAMM</name>
<comment type="pathway">
    <text evidence="2 11">Cofactor biosynthesis; NAD(+) biosynthesis; deamido-NAD(+) from nicotinate D-ribonucleotide: step 1/1.</text>
</comment>
<evidence type="ECO:0000313" key="14">
    <source>
        <dbReference type="Proteomes" id="UP000054736"/>
    </source>
</evidence>
<dbReference type="EMBL" id="LNXY01000008">
    <property type="protein sequence ID" value="KTC89217.1"/>
    <property type="molecule type" value="Genomic_DNA"/>
</dbReference>
<dbReference type="InterPro" id="IPR014729">
    <property type="entry name" value="Rossmann-like_a/b/a_fold"/>
</dbReference>
<dbReference type="InterPro" id="IPR005248">
    <property type="entry name" value="NadD/NMNAT"/>
</dbReference>
<keyword evidence="5 11" id="KW-0808">Transferase</keyword>
<dbReference type="Gene3D" id="3.40.50.620">
    <property type="entry name" value="HUPs"/>
    <property type="match status" value="1"/>
</dbReference>
<dbReference type="NCBIfam" id="NF000839">
    <property type="entry name" value="PRK00071.1-1"/>
    <property type="match status" value="1"/>
</dbReference>
<dbReference type="Proteomes" id="UP000054736">
    <property type="component" value="Unassembled WGS sequence"/>
</dbReference>
<keyword evidence="6 11" id="KW-0548">Nucleotidyltransferase</keyword>
<dbReference type="CDD" id="cd02165">
    <property type="entry name" value="NMNAT"/>
    <property type="match status" value="1"/>
</dbReference>
<accession>A0A0W0T0U0</accession>